<evidence type="ECO:0000259" key="8">
    <source>
        <dbReference type="Pfam" id="PF02882"/>
    </source>
</evidence>
<keyword evidence="6" id="KW-0511">Multifunctional enzyme</keyword>
<dbReference type="InterPro" id="IPR020631">
    <property type="entry name" value="THF_DH/CycHdrlase_NAD-bd_dom"/>
</dbReference>
<keyword evidence="2" id="KW-0554">One-carbon metabolism</keyword>
<dbReference type="GO" id="GO:0004488">
    <property type="term" value="F:methylenetetrahydrofolate dehydrogenase (NADP+) activity"/>
    <property type="evidence" value="ECO:0007669"/>
    <property type="project" value="InterPro"/>
</dbReference>
<proteinExistence type="predicted"/>
<comment type="pathway">
    <text evidence="1">One-carbon metabolism; tetrahydrofolate interconversion.</text>
</comment>
<dbReference type="GO" id="GO:0004477">
    <property type="term" value="F:methenyltetrahydrofolate cyclohydrolase activity"/>
    <property type="evidence" value="ECO:0007669"/>
    <property type="project" value="TreeGrafter"/>
</dbReference>
<feature type="domain" description="Tetrahydrofolate dehydrogenase/cyclohydrolase catalytic" evidence="7">
    <location>
        <begin position="6"/>
        <end position="120"/>
    </location>
</feature>
<dbReference type="InterPro" id="IPR046346">
    <property type="entry name" value="Aminoacid_DH-like_N_sf"/>
</dbReference>
<dbReference type="SUPFAM" id="SSF51735">
    <property type="entry name" value="NAD(P)-binding Rossmann-fold domains"/>
    <property type="match status" value="1"/>
</dbReference>
<evidence type="ECO:0000313" key="9">
    <source>
        <dbReference type="EMBL" id="SVB45068.1"/>
    </source>
</evidence>
<evidence type="ECO:0000256" key="3">
    <source>
        <dbReference type="ARBA" id="ARBA00022801"/>
    </source>
</evidence>
<dbReference type="InterPro" id="IPR020630">
    <property type="entry name" value="THF_DH/CycHdrlase_cat_dom"/>
</dbReference>
<accession>A0A382E338</accession>
<gene>
    <name evidence="9" type="ORF">METZ01_LOCUS197922</name>
</gene>
<sequence length="180" mass="19029">MAAQLLAGAPVADSVLDDVKIRTRLLIEKGIKPGLGTILVGEDSASAGYVRKKHETCEEVGLTSQHIEISSDAPPTALLEAVENFNNDPEVHAYIIQHPVADGFDFNTALSQMNPEKDADGLHPVNLGKLVLQEEGPVPCTPAGIQAILVHYGIETAGKHVVVIGRGPTLGRPMALLMSS</sequence>
<dbReference type="PANTHER" id="PTHR48099">
    <property type="entry name" value="C-1-TETRAHYDROFOLATE SYNTHASE, CYTOPLASMIC-RELATED"/>
    <property type="match status" value="1"/>
</dbReference>
<dbReference type="InterPro" id="IPR000672">
    <property type="entry name" value="THF_DH/CycHdrlase"/>
</dbReference>
<dbReference type="SUPFAM" id="SSF53223">
    <property type="entry name" value="Aminoacid dehydrogenase-like, N-terminal domain"/>
    <property type="match status" value="1"/>
</dbReference>
<dbReference type="EMBL" id="UINC01042435">
    <property type="protein sequence ID" value="SVB45068.1"/>
    <property type="molecule type" value="Genomic_DNA"/>
</dbReference>
<organism evidence="9">
    <name type="scientific">marine metagenome</name>
    <dbReference type="NCBI Taxonomy" id="408172"/>
    <lineage>
        <taxon>unclassified sequences</taxon>
        <taxon>metagenomes</taxon>
        <taxon>ecological metagenomes</taxon>
    </lineage>
</organism>
<keyword evidence="3" id="KW-0378">Hydrolase</keyword>
<dbReference type="PRINTS" id="PR00085">
    <property type="entry name" value="THFDHDRGNASE"/>
</dbReference>
<dbReference type="GO" id="GO:0005829">
    <property type="term" value="C:cytosol"/>
    <property type="evidence" value="ECO:0007669"/>
    <property type="project" value="TreeGrafter"/>
</dbReference>
<dbReference type="Gene3D" id="3.40.50.10860">
    <property type="entry name" value="Leucine Dehydrogenase, chain A, domain 1"/>
    <property type="match status" value="1"/>
</dbReference>
<dbReference type="Gene3D" id="3.40.50.720">
    <property type="entry name" value="NAD(P)-binding Rossmann-like Domain"/>
    <property type="match status" value="1"/>
</dbReference>
<dbReference type="Pfam" id="PF02882">
    <property type="entry name" value="THF_DHG_CYH_C"/>
    <property type="match status" value="1"/>
</dbReference>
<protein>
    <recommendedName>
        <fullName evidence="10">Tetrahydrofolate dehydrogenase/cyclohydrolase catalytic domain-containing protein</fullName>
    </recommendedName>
</protein>
<evidence type="ECO:0000256" key="2">
    <source>
        <dbReference type="ARBA" id="ARBA00022563"/>
    </source>
</evidence>
<evidence type="ECO:0000256" key="1">
    <source>
        <dbReference type="ARBA" id="ARBA00004777"/>
    </source>
</evidence>
<reference evidence="9" key="1">
    <citation type="submission" date="2018-05" db="EMBL/GenBank/DDBJ databases">
        <authorList>
            <person name="Lanie J.A."/>
            <person name="Ng W.-L."/>
            <person name="Kazmierczak K.M."/>
            <person name="Andrzejewski T.M."/>
            <person name="Davidsen T.M."/>
            <person name="Wayne K.J."/>
            <person name="Tettelin H."/>
            <person name="Glass J.I."/>
            <person name="Rusch D."/>
            <person name="Podicherti R."/>
            <person name="Tsui H.-C.T."/>
            <person name="Winkler M.E."/>
        </authorList>
    </citation>
    <scope>NUCLEOTIDE SEQUENCE</scope>
</reference>
<name>A0A382E338_9ZZZZ</name>
<feature type="domain" description="Tetrahydrofolate dehydrogenase/cyclohydrolase NAD(P)-binding" evidence="8">
    <location>
        <begin position="139"/>
        <end position="179"/>
    </location>
</feature>
<evidence type="ECO:0000256" key="5">
    <source>
        <dbReference type="ARBA" id="ARBA00023002"/>
    </source>
</evidence>
<keyword evidence="4" id="KW-0521">NADP</keyword>
<evidence type="ECO:0000259" key="7">
    <source>
        <dbReference type="Pfam" id="PF00763"/>
    </source>
</evidence>
<keyword evidence="5" id="KW-0560">Oxidoreductase</keyword>
<dbReference type="AlphaFoldDB" id="A0A382E338"/>
<dbReference type="GO" id="GO:0035999">
    <property type="term" value="P:tetrahydrofolate interconversion"/>
    <property type="evidence" value="ECO:0007669"/>
    <property type="project" value="TreeGrafter"/>
</dbReference>
<dbReference type="PANTHER" id="PTHR48099:SF5">
    <property type="entry name" value="C-1-TETRAHYDROFOLATE SYNTHASE, CYTOPLASMIC"/>
    <property type="match status" value="1"/>
</dbReference>
<dbReference type="InterPro" id="IPR036291">
    <property type="entry name" value="NAD(P)-bd_dom_sf"/>
</dbReference>
<evidence type="ECO:0000256" key="6">
    <source>
        <dbReference type="ARBA" id="ARBA00023268"/>
    </source>
</evidence>
<dbReference type="Pfam" id="PF00763">
    <property type="entry name" value="THF_DHG_CYH"/>
    <property type="match status" value="1"/>
</dbReference>
<evidence type="ECO:0008006" key="10">
    <source>
        <dbReference type="Google" id="ProtNLM"/>
    </source>
</evidence>
<evidence type="ECO:0000256" key="4">
    <source>
        <dbReference type="ARBA" id="ARBA00022857"/>
    </source>
</evidence>
<feature type="non-terminal residue" evidence="9">
    <location>
        <position position="180"/>
    </location>
</feature>